<gene>
    <name evidence="13" type="ORF">ACFOMG_06660</name>
</gene>
<keyword evidence="14" id="KW-1185">Reference proteome</keyword>
<keyword evidence="8" id="KW-0456">Lyase</keyword>
<dbReference type="EMBL" id="JBHRYB010000005">
    <property type="protein sequence ID" value="MFC3679790.1"/>
    <property type="molecule type" value="Genomic_DNA"/>
</dbReference>
<keyword evidence="3" id="KW-0276">Fatty acid metabolism</keyword>
<evidence type="ECO:0000256" key="1">
    <source>
        <dbReference type="ARBA" id="ARBA00005005"/>
    </source>
</evidence>
<dbReference type="InterPro" id="IPR036291">
    <property type="entry name" value="NAD(P)-bd_dom_sf"/>
</dbReference>
<dbReference type="InterPro" id="IPR050136">
    <property type="entry name" value="FA_oxidation_alpha_subunit"/>
</dbReference>
<dbReference type="Pfam" id="PF02737">
    <property type="entry name" value="3HCDH_N"/>
    <property type="match status" value="1"/>
</dbReference>
<evidence type="ECO:0000256" key="8">
    <source>
        <dbReference type="ARBA" id="ARBA00023239"/>
    </source>
</evidence>
<evidence type="ECO:0000259" key="12">
    <source>
        <dbReference type="Pfam" id="PF02737"/>
    </source>
</evidence>
<dbReference type="CDD" id="cd06558">
    <property type="entry name" value="crotonase-like"/>
    <property type="match status" value="1"/>
</dbReference>
<dbReference type="InterPro" id="IPR008927">
    <property type="entry name" value="6-PGluconate_DH-like_C_sf"/>
</dbReference>
<keyword evidence="6" id="KW-0520">NAD</keyword>
<evidence type="ECO:0000256" key="4">
    <source>
        <dbReference type="ARBA" id="ARBA00022963"/>
    </source>
</evidence>
<comment type="catalytic activity">
    <reaction evidence="10">
        <text>a (3S)-3-hydroxyacyl-CoA + NAD(+) = a 3-oxoacyl-CoA + NADH + H(+)</text>
        <dbReference type="Rhea" id="RHEA:22432"/>
        <dbReference type="ChEBI" id="CHEBI:15378"/>
        <dbReference type="ChEBI" id="CHEBI:57318"/>
        <dbReference type="ChEBI" id="CHEBI:57540"/>
        <dbReference type="ChEBI" id="CHEBI:57945"/>
        <dbReference type="ChEBI" id="CHEBI:90726"/>
        <dbReference type="EC" id="1.1.1.35"/>
    </reaction>
</comment>
<dbReference type="InterPro" id="IPR001753">
    <property type="entry name" value="Enoyl-CoA_hydra/iso"/>
</dbReference>
<dbReference type="SUPFAM" id="SSF48179">
    <property type="entry name" value="6-phosphogluconate dehydrogenase C-terminal domain-like"/>
    <property type="match status" value="2"/>
</dbReference>
<evidence type="ECO:0000256" key="6">
    <source>
        <dbReference type="ARBA" id="ARBA00023027"/>
    </source>
</evidence>
<dbReference type="RefSeq" id="WP_376865569.1">
    <property type="nucleotide sequence ID" value="NZ_JBHRYB010000005.1"/>
</dbReference>
<evidence type="ECO:0000313" key="13">
    <source>
        <dbReference type="EMBL" id="MFC3679790.1"/>
    </source>
</evidence>
<organism evidence="13 14">
    <name type="scientific">Bacterioplanoides pacificum</name>
    <dbReference type="NCBI Taxonomy" id="1171596"/>
    <lineage>
        <taxon>Bacteria</taxon>
        <taxon>Pseudomonadati</taxon>
        <taxon>Pseudomonadota</taxon>
        <taxon>Gammaproteobacteria</taxon>
        <taxon>Oceanospirillales</taxon>
        <taxon>Oceanospirillaceae</taxon>
        <taxon>Bacterioplanoides</taxon>
    </lineage>
</organism>
<feature type="domain" description="3-hydroxyacyl-CoA dehydrogenase NAD binding" evidence="12">
    <location>
        <begin position="326"/>
        <end position="504"/>
    </location>
</feature>
<evidence type="ECO:0000256" key="7">
    <source>
        <dbReference type="ARBA" id="ARBA00023098"/>
    </source>
</evidence>
<name>A0ABV7VQI2_9GAMM</name>
<evidence type="ECO:0000256" key="9">
    <source>
        <dbReference type="ARBA" id="ARBA00023268"/>
    </source>
</evidence>
<dbReference type="SUPFAM" id="SSF52096">
    <property type="entry name" value="ClpP/crotonase"/>
    <property type="match status" value="1"/>
</dbReference>
<evidence type="ECO:0000259" key="11">
    <source>
        <dbReference type="Pfam" id="PF00725"/>
    </source>
</evidence>
<evidence type="ECO:0000256" key="3">
    <source>
        <dbReference type="ARBA" id="ARBA00022832"/>
    </source>
</evidence>
<comment type="caution">
    <text evidence="13">The sequence shown here is derived from an EMBL/GenBank/DDBJ whole genome shotgun (WGS) entry which is preliminary data.</text>
</comment>
<evidence type="ECO:0000256" key="2">
    <source>
        <dbReference type="ARBA" id="ARBA00007005"/>
    </source>
</evidence>
<comment type="pathway">
    <text evidence="1">Lipid metabolism; fatty acid beta-oxidation.</text>
</comment>
<comment type="similarity">
    <text evidence="2">In the central section; belongs to the 3-hydroxyacyl-CoA dehydrogenase family.</text>
</comment>
<dbReference type="Gene3D" id="3.40.50.720">
    <property type="entry name" value="NAD(P)-binding Rossmann-like Domain"/>
    <property type="match status" value="1"/>
</dbReference>
<dbReference type="InterPro" id="IPR029045">
    <property type="entry name" value="ClpP/crotonase-like_dom_sf"/>
</dbReference>
<keyword evidence="9" id="KW-0511">Multifunctional enzyme</keyword>
<sequence>MKNIFSYEIDADGLAVLTWDDQNGPVNSLSQAAMQALSVQVDELVANADVNGVVLTSGKTDFVVGANLKEILTMQTGDYDKDVANTMGFIRAIHATMRKMETAGKPFVAALNGTALGGGLEIALACHQRIAAANGKARFGFPEVNLGLLPGGGGTQRLARMVGVEKALPWLTQATQVAPDAALNAGLVDQVVAPEELIATAKQWLKDNPQAIQPWDISLTDRKKKFRLPGGEVQTPKVSQVFMGAEAMLRKKTQGNYLAPQKILEVLFEGCQVPMDAALEIEGRGFTQLLLSSQAKAMVRTFFTALQDANKLKNRPQGVDKARFAKVGILGAGMMGAGIAYSSAMSGIQVVLLDSTQESADKGKAYSEGLLNKRVSRGRMTEEKAQGVLNLIKPTTDYTDLEGCELVIEAVFEDRAIKADVTAKAEAVIAENAIFASNTSTLPITGLAQASKRPDQFIGLHFFSPVDKMQLVEVILGEQTSDETLAKSLDYIQQIRKTPITVNDSRGFYTSRVFKTYVLEGMALLKEGVAPALIENAGRMAGMPVGPLVLSDEVTLELMDRIATQTRKDLGDAYVEHPADEVVNFMVNEVNRIGKKAGQGFYDYSDDRRDKKLWSGLAERFPVAAEQPEVEYVKQRLLAVQAVETLHCVNENVITNAMEADIGSIFGWGFAPHTGGVISYVETILGLDNFIRLADELAENVGQRYALPALVRDKAAQGESFYG</sequence>
<reference evidence="14" key="1">
    <citation type="journal article" date="2019" name="Int. J. Syst. Evol. Microbiol.">
        <title>The Global Catalogue of Microorganisms (GCM) 10K type strain sequencing project: providing services to taxonomists for standard genome sequencing and annotation.</title>
        <authorList>
            <consortium name="The Broad Institute Genomics Platform"/>
            <consortium name="The Broad Institute Genome Sequencing Center for Infectious Disease"/>
            <person name="Wu L."/>
            <person name="Ma J."/>
        </authorList>
    </citation>
    <scope>NUCLEOTIDE SEQUENCE [LARGE SCALE GENOMIC DNA]</scope>
    <source>
        <strain evidence="14">KCTC 42424</strain>
    </source>
</reference>
<dbReference type="Gene3D" id="3.90.226.10">
    <property type="entry name" value="2-enoyl-CoA Hydratase, Chain A, domain 1"/>
    <property type="match status" value="1"/>
</dbReference>
<proteinExistence type="inferred from homology"/>
<dbReference type="Pfam" id="PF00378">
    <property type="entry name" value="ECH_1"/>
    <property type="match status" value="1"/>
</dbReference>
<dbReference type="Pfam" id="PF00725">
    <property type="entry name" value="3HCDH"/>
    <property type="match status" value="1"/>
</dbReference>
<evidence type="ECO:0000256" key="5">
    <source>
        <dbReference type="ARBA" id="ARBA00023002"/>
    </source>
</evidence>
<dbReference type="InterPro" id="IPR006108">
    <property type="entry name" value="3HC_DH_C"/>
</dbReference>
<dbReference type="Gene3D" id="1.10.1040.50">
    <property type="match status" value="1"/>
</dbReference>
<protein>
    <submittedName>
        <fullName evidence="13">3-hydroxyacyl-CoA dehydrogenase NAD-binding domain-containing protein</fullName>
    </submittedName>
</protein>
<evidence type="ECO:0000256" key="10">
    <source>
        <dbReference type="ARBA" id="ARBA00049556"/>
    </source>
</evidence>
<dbReference type="PANTHER" id="PTHR43612:SF3">
    <property type="entry name" value="TRIFUNCTIONAL ENZYME SUBUNIT ALPHA, MITOCHONDRIAL"/>
    <property type="match status" value="1"/>
</dbReference>
<feature type="domain" description="3-hydroxyacyl-CoA dehydrogenase C-terminal" evidence="11">
    <location>
        <begin position="507"/>
        <end position="604"/>
    </location>
</feature>
<dbReference type="Proteomes" id="UP001595722">
    <property type="component" value="Unassembled WGS sequence"/>
</dbReference>
<keyword evidence="7" id="KW-0443">Lipid metabolism</keyword>
<accession>A0ABV7VQI2</accession>
<dbReference type="SUPFAM" id="SSF51735">
    <property type="entry name" value="NAD(P)-binding Rossmann-fold domains"/>
    <property type="match status" value="1"/>
</dbReference>
<dbReference type="PANTHER" id="PTHR43612">
    <property type="entry name" value="TRIFUNCTIONAL ENZYME SUBUNIT ALPHA"/>
    <property type="match status" value="1"/>
</dbReference>
<keyword evidence="4" id="KW-0442">Lipid degradation</keyword>
<evidence type="ECO:0000313" key="14">
    <source>
        <dbReference type="Proteomes" id="UP001595722"/>
    </source>
</evidence>
<keyword evidence="5" id="KW-0560">Oxidoreductase</keyword>
<dbReference type="InterPro" id="IPR006176">
    <property type="entry name" value="3-OHacyl-CoA_DH_NAD-bd"/>
</dbReference>